<evidence type="ECO:0000313" key="2">
    <source>
        <dbReference type="Proteomes" id="UP000186230"/>
    </source>
</evidence>
<dbReference type="InterPro" id="IPR001206">
    <property type="entry name" value="Diacylglycerol_kinase_cat_dom"/>
</dbReference>
<keyword evidence="2" id="KW-1185">Reference proteome</keyword>
<gene>
    <name evidence="1" type="ORF">GRFL_2915</name>
</gene>
<dbReference type="PROSITE" id="PS50146">
    <property type="entry name" value="DAGK"/>
    <property type="match status" value="1"/>
</dbReference>
<dbReference type="AlphaFoldDB" id="A0A1L7I7R5"/>
<dbReference type="Pfam" id="PF19279">
    <property type="entry name" value="YegS_C"/>
    <property type="match status" value="1"/>
</dbReference>
<dbReference type="GO" id="GO:0008654">
    <property type="term" value="P:phospholipid biosynthetic process"/>
    <property type="evidence" value="ECO:0007669"/>
    <property type="project" value="InterPro"/>
</dbReference>
<dbReference type="KEGG" id="gfl:GRFL_2915"/>
<accession>A0A1L7I7R5</accession>
<dbReference type="Pfam" id="PF00781">
    <property type="entry name" value="DAGK_cat"/>
    <property type="match status" value="1"/>
</dbReference>
<dbReference type="SUPFAM" id="SSF111331">
    <property type="entry name" value="NAD kinase/diacylglycerol kinase-like"/>
    <property type="match status" value="1"/>
</dbReference>
<dbReference type="InterPro" id="IPR016064">
    <property type="entry name" value="NAD/diacylglycerol_kinase_sf"/>
</dbReference>
<name>A0A1L7I7R5_9FLAO</name>
<dbReference type="InterPro" id="IPR045540">
    <property type="entry name" value="YegS/DAGK_C"/>
</dbReference>
<sequence length="296" mass="33036">MVNFKEVLLVVNPISGDISKDKAQRQVEQEVKQHNAHFHLYKTTGENDAEEIKELVKEREIDRLVIAGGDGTINLVADAVKDFDVSIGLIPAGSANGLCTNLQIPQQLEQQVQIALSDHCIELDMLCLNEKICLHLSDLGINAELIRNYEGSNIRGKFGYLLQTIPTLIKSEYPFEFRIETDGKEFVREGVLLGIANANKYGTGANVNPEGKPNDGIFEILVFKRLNFFDILKTLRNESRIDPEFLETIPTTEATITCKPPISFQIDGEFIGKETKIDVSIIPQKLKVAVPVNYNP</sequence>
<dbReference type="RefSeq" id="WP_083645275.1">
    <property type="nucleotide sequence ID" value="NZ_AMRU01000005.1"/>
</dbReference>
<dbReference type="InterPro" id="IPR050187">
    <property type="entry name" value="Lipid_Phosphate_FormReg"/>
</dbReference>
<dbReference type="InterPro" id="IPR017438">
    <property type="entry name" value="ATP-NAD_kinase_N"/>
</dbReference>
<dbReference type="OrthoDB" id="9786026at2"/>
<reference evidence="1 2" key="1">
    <citation type="submission" date="2016-07" db="EMBL/GenBank/DDBJ databases">
        <title>Multi-omics approach to identify versatile polysaccharide utilization systems of a marine flavobacterium Gramella flava.</title>
        <authorList>
            <person name="Tang K."/>
        </authorList>
    </citation>
    <scope>NUCLEOTIDE SEQUENCE [LARGE SCALE GENOMIC DNA]</scope>
    <source>
        <strain evidence="1 2">JLT2011</strain>
    </source>
</reference>
<dbReference type="STRING" id="1229726.GRFL_2915"/>
<dbReference type="Gene3D" id="3.40.50.10330">
    <property type="entry name" value="Probable inorganic polyphosphate/atp-NAD kinase, domain 1"/>
    <property type="match status" value="1"/>
</dbReference>
<evidence type="ECO:0000313" key="1">
    <source>
        <dbReference type="EMBL" id="APU69639.1"/>
    </source>
</evidence>
<dbReference type="GO" id="GO:0016301">
    <property type="term" value="F:kinase activity"/>
    <property type="evidence" value="ECO:0007669"/>
    <property type="project" value="InterPro"/>
</dbReference>
<dbReference type="GO" id="GO:0005524">
    <property type="term" value="F:ATP binding"/>
    <property type="evidence" value="ECO:0007669"/>
    <property type="project" value="InterPro"/>
</dbReference>
<dbReference type="NCBIfam" id="TIGR00147">
    <property type="entry name" value="YegS/Rv2252/BmrU family lipid kinase"/>
    <property type="match status" value="1"/>
</dbReference>
<dbReference type="EMBL" id="CP016359">
    <property type="protein sequence ID" value="APU69639.1"/>
    <property type="molecule type" value="Genomic_DNA"/>
</dbReference>
<dbReference type="Proteomes" id="UP000186230">
    <property type="component" value="Chromosome"/>
</dbReference>
<protein>
    <submittedName>
        <fullName evidence="1">Uncharacterized protein</fullName>
    </submittedName>
</protein>
<dbReference type="PANTHER" id="PTHR12358">
    <property type="entry name" value="SPHINGOSINE KINASE"/>
    <property type="match status" value="1"/>
</dbReference>
<organism evidence="1 2">
    <name type="scientific">Christiangramia flava JLT2011</name>
    <dbReference type="NCBI Taxonomy" id="1229726"/>
    <lineage>
        <taxon>Bacteria</taxon>
        <taxon>Pseudomonadati</taxon>
        <taxon>Bacteroidota</taxon>
        <taxon>Flavobacteriia</taxon>
        <taxon>Flavobacteriales</taxon>
        <taxon>Flavobacteriaceae</taxon>
        <taxon>Christiangramia</taxon>
    </lineage>
</organism>
<dbReference type="PANTHER" id="PTHR12358:SF54">
    <property type="entry name" value="SPHINGOSINE KINASE RELATED PROTEIN"/>
    <property type="match status" value="1"/>
</dbReference>
<proteinExistence type="predicted"/>
<dbReference type="SMART" id="SM00046">
    <property type="entry name" value="DAGKc"/>
    <property type="match status" value="1"/>
</dbReference>
<dbReference type="Gene3D" id="2.60.200.40">
    <property type="match status" value="1"/>
</dbReference>
<dbReference type="InterPro" id="IPR005218">
    <property type="entry name" value="Diacylglycerol/lipid_kinase"/>
</dbReference>